<evidence type="ECO:0000313" key="3">
    <source>
        <dbReference type="EMBL" id="KAJ5268900.1"/>
    </source>
</evidence>
<evidence type="ECO:0000256" key="2">
    <source>
        <dbReference type="SAM" id="MobiDB-lite"/>
    </source>
</evidence>
<dbReference type="Proteomes" id="UP001220256">
    <property type="component" value="Unassembled WGS sequence"/>
</dbReference>
<dbReference type="EMBL" id="JAPVEB010000003">
    <property type="protein sequence ID" value="KAJ5268900.1"/>
    <property type="molecule type" value="Genomic_DNA"/>
</dbReference>
<feature type="region of interest" description="Disordered" evidence="2">
    <location>
        <begin position="27"/>
        <end position="59"/>
    </location>
</feature>
<protein>
    <submittedName>
        <fullName evidence="3">Uncharacterized protein</fullName>
    </submittedName>
</protein>
<keyword evidence="4" id="KW-1185">Reference proteome</keyword>
<keyword evidence="1" id="KW-0175">Coiled coil</keyword>
<feature type="compositionally biased region" description="Basic and acidic residues" evidence="2">
    <location>
        <begin position="32"/>
        <end position="59"/>
    </location>
</feature>
<comment type="caution">
    <text evidence="3">The sequence shown here is derived from an EMBL/GenBank/DDBJ whole genome shotgun (WGS) entry which is preliminary data.</text>
</comment>
<name>A0ABQ8WGB8_PENCH</name>
<gene>
    <name evidence="3" type="ORF">N7505_004658</name>
</gene>
<evidence type="ECO:0000256" key="1">
    <source>
        <dbReference type="SAM" id="Coils"/>
    </source>
</evidence>
<proteinExistence type="predicted"/>
<accession>A0ABQ8WGB8</accession>
<sequence>MKTEKHILKGEIKEEDDKKYVIKDEIEEDEALERNGHSEDKALQRGDQKEEAPPAEKPRLPCESRVCVNLPYGVRTDANRALRARSVKERAVLIDAVRRKMLRLNKRLRSTYTPSSGDAFVPLCPRSYQTPMTNDLRNRNVEAISVARDEIQAVMERTQWEMRVVTERLAELETEREQEDLSAWV</sequence>
<organism evidence="3 4">
    <name type="scientific">Penicillium chrysogenum</name>
    <name type="common">Penicillium notatum</name>
    <dbReference type="NCBI Taxonomy" id="5076"/>
    <lineage>
        <taxon>Eukaryota</taxon>
        <taxon>Fungi</taxon>
        <taxon>Dikarya</taxon>
        <taxon>Ascomycota</taxon>
        <taxon>Pezizomycotina</taxon>
        <taxon>Eurotiomycetes</taxon>
        <taxon>Eurotiomycetidae</taxon>
        <taxon>Eurotiales</taxon>
        <taxon>Aspergillaceae</taxon>
        <taxon>Penicillium</taxon>
        <taxon>Penicillium chrysogenum species complex</taxon>
    </lineage>
</organism>
<reference evidence="3 4" key="1">
    <citation type="journal article" date="2023" name="IMA Fungus">
        <title>Comparative genomic study of the Penicillium genus elucidates a diverse pangenome and 15 lateral gene transfer events.</title>
        <authorList>
            <person name="Petersen C."/>
            <person name="Sorensen T."/>
            <person name="Nielsen M.R."/>
            <person name="Sondergaard T.E."/>
            <person name="Sorensen J.L."/>
            <person name="Fitzpatrick D.A."/>
            <person name="Frisvad J.C."/>
            <person name="Nielsen K.L."/>
        </authorList>
    </citation>
    <scope>NUCLEOTIDE SEQUENCE [LARGE SCALE GENOMIC DNA]</scope>
    <source>
        <strain evidence="3 4">IBT 3361</strain>
    </source>
</reference>
<feature type="coiled-coil region" evidence="1">
    <location>
        <begin position="155"/>
        <end position="182"/>
    </location>
</feature>
<evidence type="ECO:0000313" key="4">
    <source>
        <dbReference type="Proteomes" id="UP001220256"/>
    </source>
</evidence>